<dbReference type="AlphaFoldDB" id="A0A1R1PUX7"/>
<accession>A0A1R1PUX7</accession>
<reference evidence="3" key="1">
    <citation type="submission" date="2017-01" db="EMBL/GenBank/DDBJ databases">
        <authorList>
            <person name="Wang Y."/>
            <person name="White M."/>
            <person name="Kvist S."/>
            <person name="Moncalvo J.-M."/>
        </authorList>
    </citation>
    <scope>NUCLEOTIDE SEQUENCE [LARGE SCALE GENOMIC DNA]</scope>
    <source>
        <strain evidence="3">COL-18-3</strain>
    </source>
</reference>
<evidence type="ECO:0000256" key="1">
    <source>
        <dbReference type="SAM" id="MobiDB-lite"/>
    </source>
</evidence>
<feature type="compositionally biased region" description="Low complexity" evidence="1">
    <location>
        <begin position="408"/>
        <end position="420"/>
    </location>
</feature>
<name>A0A1R1PUX7_ZANCU</name>
<evidence type="ECO:0000313" key="3">
    <source>
        <dbReference type="Proteomes" id="UP000188320"/>
    </source>
</evidence>
<organism evidence="2 3">
    <name type="scientific">Zancudomyces culisetae</name>
    <name type="common">Gut fungus</name>
    <name type="synonym">Smittium culisetae</name>
    <dbReference type="NCBI Taxonomy" id="1213189"/>
    <lineage>
        <taxon>Eukaryota</taxon>
        <taxon>Fungi</taxon>
        <taxon>Fungi incertae sedis</taxon>
        <taxon>Zoopagomycota</taxon>
        <taxon>Kickxellomycotina</taxon>
        <taxon>Harpellomycetes</taxon>
        <taxon>Harpellales</taxon>
        <taxon>Legeriomycetaceae</taxon>
        <taxon>Zancudomyces</taxon>
    </lineage>
</organism>
<sequence>MSINTEQTSEVEAEKNAQRFWPVSDIKSAKQIEQDTQRGLDEDIERKRSDIQRSVHISDLGATNGMESGINMVHANLEAGGSVDSDLINTSSTPFKVHEADNFGIEGFSDLEEEERGFEQGLERLLGKKQVRSNINNLIKPIPANEGLVEHDTKAREVVEKVNNLGDDIYITNKESGEADLDEKGEHKGLEIHPEHQSQGESFLAIGKPEDTTTLQKTYLDHEITVRETDEVLEIEEIGDANESVRQESEVIAQESEDDEDVSEEVGKLTAPVTWMKHDEKWVRFLGKGSEIGEQDKFAQNALFETSIEQLIVFLRTKLEIMDSHRITLEFPTLELFLNQNDAECTNVSLEKLYNYHCAVLLLRESHEEPESYENFPGANDFLFILRVEPFASHTLSILNELLDGESSEGSSESGSEGSSYDSAPESEEGIQDQHASIQAFKRRLSESSIPALFDGVDAAHELDDNDLVTFDDEHLDTHLVFDDTGSLVSTGLDQPPQSKKPKI</sequence>
<protein>
    <submittedName>
        <fullName evidence="2">Uncharacterized protein</fullName>
    </submittedName>
</protein>
<gene>
    <name evidence="2" type="ORF">AX774_g1737</name>
</gene>
<dbReference type="EMBL" id="LSSK01000158">
    <property type="protein sequence ID" value="OMH84729.1"/>
    <property type="molecule type" value="Genomic_DNA"/>
</dbReference>
<feature type="region of interest" description="Disordered" evidence="1">
    <location>
        <begin position="404"/>
        <end position="436"/>
    </location>
</feature>
<evidence type="ECO:0000313" key="2">
    <source>
        <dbReference type="EMBL" id="OMH84729.1"/>
    </source>
</evidence>
<feature type="compositionally biased region" description="Basic and acidic residues" evidence="1">
    <location>
        <begin position="27"/>
        <end position="41"/>
    </location>
</feature>
<comment type="caution">
    <text evidence="2">The sequence shown here is derived from an EMBL/GenBank/DDBJ whole genome shotgun (WGS) entry which is preliminary data.</text>
</comment>
<dbReference type="Proteomes" id="UP000188320">
    <property type="component" value="Unassembled WGS sequence"/>
</dbReference>
<dbReference type="OrthoDB" id="5600357at2759"/>
<feature type="compositionally biased region" description="Polar residues" evidence="1">
    <location>
        <begin position="1"/>
        <end position="10"/>
    </location>
</feature>
<feature type="region of interest" description="Disordered" evidence="1">
    <location>
        <begin position="1"/>
        <end position="41"/>
    </location>
</feature>
<keyword evidence="3" id="KW-1185">Reference proteome</keyword>
<proteinExistence type="predicted"/>